<dbReference type="Proteomes" id="UP000249886">
    <property type="component" value="Unassembled WGS sequence"/>
</dbReference>
<dbReference type="AlphaFoldDB" id="A0A6H9XNZ9"/>
<name>A0A6H9XNZ9_9CORY</name>
<reference evidence="2 3" key="1">
    <citation type="submission" date="2018-06" db="EMBL/GenBank/DDBJ databases">
        <authorList>
            <consortium name="Pathogen Informatics"/>
            <person name="Doyle S."/>
        </authorList>
    </citation>
    <scope>NUCLEOTIDE SEQUENCE [LARGE SCALE GENOMIC DNA]</scope>
    <source>
        <strain evidence="2 3">NCTC10254</strain>
    </source>
</reference>
<dbReference type="RefSeq" id="WP_005525272.1">
    <property type="nucleotide sequence ID" value="NZ_CP050134.2"/>
</dbReference>
<dbReference type="EMBL" id="UARK01000011">
    <property type="protein sequence ID" value="SPW28624.1"/>
    <property type="molecule type" value="Genomic_DNA"/>
</dbReference>
<dbReference type="Pfam" id="PF13575">
    <property type="entry name" value="DUF4135"/>
    <property type="match status" value="1"/>
</dbReference>
<evidence type="ECO:0000313" key="2">
    <source>
        <dbReference type="EMBL" id="SPW28624.1"/>
    </source>
</evidence>
<evidence type="ECO:0000313" key="3">
    <source>
        <dbReference type="Proteomes" id="UP000249886"/>
    </source>
</evidence>
<proteinExistence type="predicted"/>
<dbReference type="PRINTS" id="PR01950">
    <property type="entry name" value="LANCSUPER"/>
</dbReference>
<feature type="domain" description="Lantibiotic biosynthesis protein dehydration" evidence="1">
    <location>
        <begin position="99"/>
        <end position="451"/>
    </location>
</feature>
<dbReference type="InterPro" id="IPR025410">
    <property type="entry name" value="Lant_dehyd"/>
</dbReference>
<sequence>MHSEFPNYYHVLSKSFKKTLLNRLTSADLPVTGTLIDDANNWFLSRSAEFAQRALIDAFHAWRETTGYPDNAESSAAYDEFNRLLLDPTQRTALVNDRFPKLGQLQERVFSYSVDAVVEAVKRFYEDRPHLAMLNVKADDTIVSLGFHGEETHNHGRTAIVVTTDSAVVVYKPRSGMGEIAIDMACRHLGAAPFSLVAPTIDIGDYCWQLFISPPATGVVDVPAYMRAAGTLLAACHILGTTDLHVDNICCSSAGLPTIIDGETALQFRLPAGLNLDATDVLASGMLPTVLSRSEFWRHFSGLNFFPHEKTATCVKHAVTDSGTDAVAFLRVSYQHPRPPIVADLQNIDPAQAMGILIESFEKARVQAALSPTLAAYVRDMERVLRWRQVLRATGTYQSFLEASLMPAALAGLDDPLTLLDKGPRGMVDGPTIGVQERLQLADGDVPFFQMDATGKVYDGAGHHVGQASFTDRFSLPSSRLADFTSIAGPAYAQVLDANAHALTLHQPLDTVARVTEPDMRQEILKKSTALPDSGGDRWLCFGIGDEDLTIEAQSISFLMSDGTSWALSDADELQNRWEEFVREAPEVPANFVGFGPGTSLLVTQKAAGDATIVDKLPGVMDSMGTTTDFLGGIDAALAALAHVTADVNPQPIVKSAMTFIGHQLQAAQPETNAGIAHGAAGLLLGAHGLVEFSSARNLVVPDTIRRSMDTIADGIAKTALTMLTDPNITNGLAWCNGASGIAGALAITGYLSHYPGLVDTYLTATQVKTTELTSDNDQAGIDVSLCHGLAGALSTLQLLRDFGYADPKTVDKFHAYVEHIALTAPICFGYPNNIHDMGYLNGLGGTYHALYPENHGSIRPLFAGN</sequence>
<organism evidence="2 3">
    <name type="scientific">Corynebacterium matruchotii</name>
    <dbReference type="NCBI Taxonomy" id="43768"/>
    <lineage>
        <taxon>Bacteria</taxon>
        <taxon>Bacillati</taxon>
        <taxon>Actinomycetota</taxon>
        <taxon>Actinomycetes</taxon>
        <taxon>Mycobacteriales</taxon>
        <taxon>Corynebacteriaceae</taxon>
        <taxon>Corynebacterium</taxon>
    </lineage>
</organism>
<dbReference type="Gene3D" id="1.50.10.20">
    <property type="match status" value="1"/>
</dbReference>
<dbReference type="SUPFAM" id="SSF158745">
    <property type="entry name" value="LanC-like"/>
    <property type="match status" value="1"/>
</dbReference>
<dbReference type="Pfam" id="PF05147">
    <property type="entry name" value="LANC_like"/>
    <property type="match status" value="1"/>
</dbReference>
<dbReference type="GeneID" id="84573576"/>
<dbReference type="InterPro" id="IPR007822">
    <property type="entry name" value="LANC-like"/>
</dbReference>
<accession>A0A6H9XNZ9</accession>
<protein>
    <submittedName>
        <fullName evidence="2">Putative lantibiotic modifying enzyme</fullName>
    </submittedName>
</protein>
<evidence type="ECO:0000259" key="1">
    <source>
        <dbReference type="Pfam" id="PF13575"/>
    </source>
</evidence>
<comment type="caution">
    <text evidence="2">The sequence shown here is derived from an EMBL/GenBank/DDBJ whole genome shotgun (WGS) entry which is preliminary data.</text>
</comment>
<gene>
    <name evidence="2" type="ORF">NCTC10254_01570</name>
</gene>
<dbReference type="GO" id="GO:0031179">
    <property type="term" value="P:peptide modification"/>
    <property type="evidence" value="ECO:0007669"/>
    <property type="project" value="InterPro"/>
</dbReference>